<organism evidence="1 2">
    <name type="scientific">Dendronalium phyllosphericum CENA369</name>
    <dbReference type="NCBI Taxonomy" id="1725256"/>
    <lineage>
        <taxon>Bacteria</taxon>
        <taxon>Bacillati</taxon>
        <taxon>Cyanobacteriota</taxon>
        <taxon>Cyanophyceae</taxon>
        <taxon>Nostocales</taxon>
        <taxon>Nostocaceae</taxon>
        <taxon>Dendronalium</taxon>
        <taxon>Dendronalium phyllosphericum</taxon>
    </lineage>
</organism>
<dbReference type="EMBL" id="JAECZA010000019">
    <property type="protein sequence ID" value="MBH8572833.1"/>
    <property type="molecule type" value="Genomic_DNA"/>
</dbReference>
<accession>A0A8J7LEA5</accession>
<reference evidence="1 2" key="1">
    <citation type="journal article" date="2021" name="Int. J. Syst. Evol. Microbiol.">
        <title>Amazonocrinis nigriterrae gen. nov., sp. nov., Atlanticothrix silvestris gen. nov., sp. nov. and Dendronalium phyllosphericum gen. nov., sp. nov., nostocacean cyanobacteria from Brazilian environments.</title>
        <authorList>
            <person name="Alvarenga D.O."/>
            <person name="Andreote A.P.D."/>
            <person name="Branco L.H.Z."/>
            <person name="Delbaje E."/>
            <person name="Cruz R.B."/>
            <person name="Varani A.M."/>
            <person name="Fiore M.F."/>
        </authorList>
    </citation>
    <scope>NUCLEOTIDE SEQUENCE [LARGE SCALE GENOMIC DNA]</scope>
    <source>
        <strain evidence="1 2">CENA369</strain>
    </source>
</reference>
<protein>
    <submittedName>
        <fullName evidence="1">Uncharacterized protein</fullName>
    </submittedName>
</protein>
<gene>
    <name evidence="1" type="ORF">I8752_07340</name>
</gene>
<sequence>MSPEELEKLIKQHGEAAQTYANEAIQIGDTYIILNFGFDATMHNEEAKSLYKYSVN</sequence>
<evidence type="ECO:0000313" key="2">
    <source>
        <dbReference type="Proteomes" id="UP000662314"/>
    </source>
</evidence>
<dbReference type="RefSeq" id="WP_214431657.1">
    <property type="nucleotide sequence ID" value="NZ_CAWPUQ010000101.1"/>
</dbReference>
<name>A0A8J7LEA5_9NOST</name>
<dbReference type="Proteomes" id="UP000662314">
    <property type="component" value="Unassembled WGS sequence"/>
</dbReference>
<evidence type="ECO:0000313" key="1">
    <source>
        <dbReference type="EMBL" id="MBH8572833.1"/>
    </source>
</evidence>
<proteinExistence type="predicted"/>
<dbReference type="AlphaFoldDB" id="A0A8J7LEA5"/>
<comment type="caution">
    <text evidence="1">The sequence shown here is derived from an EMBL/GenBank/DDBJ whole genome shotgun (WGS) entry which is preliminary data.</text>
</comment>
<keyword evidence="2" id="KW-1185">Reference proteome</keyword>